<dbReference type="PANTHER" id="PTHR43386">
    <property type="entry name" value="OLIGOPEPTIDE TRANSPORT SYSTEM PERMEASE PROTEIN APPC"/>
    <property type="match status" value="1"/>
</dbReference>
<gene>
    <name evidence="10" type="ORF">GCM10011588_35070</name>
</gene>
<dbReference type="SUPFAM" id="SSF161098">
    <property type="entry name" value="MetI-like"/>
    <property type="match status" value="1"/>
</dbReference>
<dbReference type="EMBL" id="BMMH01000006">
    <property type="protein sequence ID" value="GGL17374.1"/>
    <property type="molecule type" value="Genomic_DNA"/>
</dbReference>
<keyword evidence="3" id="KW-1003">Cell membrane</keyword>
<comment type="caution">
    <text evidence="10">The sequence shown here is derived from an EMBL/GenBank/DDBJ whole genome shotgun (WGS) entry which is preliminary data.</text>
</comment>
<keyword evidence="5 7" id="KW-1133">Transmembrane helix</keyword>
<dbReference type="GO" id="GO:0005886">
    <property type="term" value="C:plasma membrane"/>
    <property type="evidence" value="ECO:0007669"/>
    <property type="project" value="UniProtKB-SubCell"/>
</dbReference>
<organism evidence="10 11">
    <name type="scientific">Nocardia jinanensis</name>
    <dbReference type="NCBI Taxonomy" id="382504"/>
    <lineage>
        <taxon>Bacteria</taxon>
        <taxon>Bacillati</taxon>
        <taxon>Actinomycetota</taxon>
        <taxon>Actinomycetes</taxon>
        <taxon>Mycobacteriales</taxon>
        <taxon>Nocardiaceae</taxon>
        <taxon>Nocardia</taxon>
    </lineage>
</organism>
<dbReference type="PROSITE" id="PS50928">
    <property type="entry name" value="ABC_TM1"/>
    <property type="match status" value="1"/>
</dbReference>
<reference evidence="10" key="2">
    <citation type="submission" date="2020-09" db="EMBL/GenBank/DDBJ databases">
        <authorList>
            <person name="Sun Q."/>
            <person name="Zhou Y."/>
        </authorList>
    </citation>
    <scope>NUCLEOTIDE SEQUENCE</scope>
    <source>
        <strain evidence="10">CGMCC 4.3508</strain>
    </source>
</reference>
<evidence type="ECO:0000313" key="10">
    <source>
        <dbReference type="EMBL" id="GGL17374.1"/>
    </source>
</evidence>
<dbReference type="RefSeq" id="WP_058856031.1">
    <property type="nucleotide sequence ID" value="NZ_BMMH01000006.1"/>
</dbReference>
<evidence type="ECO:0000256" key="6">
    <source>
        <dbReference type="ARBA" id="ARBA00023136"/>
    </source>
</evidence>
<evidence type="ECO:0000256" key="7">
    <source>
        <dbReference type="RuleBase" id="RU363032"/>
    </source>
</evidence>
<feature type="region of interest" description="Disordered" evidence="8">
    <location>
        <begin position="1"/>
        <end position="36"/>
    </location>
</feature>
<dbReference type="InterPro" id="IPR050366">
    <property type="entry name" value="BP-dependent_transpt_permease"/>
</dbReference>
<evidence type="ECO:0000256" key="3">
    <source>
        <dbReference type="ARBA" id="ARBA00022475"/>
    </source>
</evidence>
<feature type="transmembrane region" description="Helical" evidence="7">
    <location>
        <begin position="196"/>
        <end position="212"/>
    </location>
</feature>
<keyword evidence="2 7" id="KW-0813">Transport</keyword>
<comment type="similarity">
    <text evidence="7">Belongs to the binding-protein-dependent transport system permease family.</text>
</comment>
<feature type="transmembrane region" description="Helical" evidence="7">
    <location>
        <begin position="108"/>
        <end position="130"/>
    </location>
</feature>
<dbReference type="PANTHER" id="PTHR43386:SF1">
    <property type="entry name" value="D,D-DIPEPTIDE TRANSPORT SYSTEM PERMEASE PROTEIN DDPC-RELATED"/>
    <property type="match status" value="1"/>
</dbReference>
<evidence type="ECO:0000256" key="1">
    <source>
        <dbReference type="ARBA" id="ARBA00004651"/>
    </source>
</evidence>
<dbReference type="Proteomes" id="UP000638263">
    <property type="component" value="Unassembled WGS sequence"/>
</dbReference>
<feature type="transmembrane region" description="Helical" evidence="7">
    <location>
        <begin position="233"/>
        <end position="253"/>
    </location>
</feature>
<feature type="compositionally biased region" description="Low complexity" evidence="8">
    <location>
        <begin position="7"/>
        <end position="16"/>
    </location>
</feature>
<protein>
    <submittedName>
        <fullName evidence="10">ABC transporter permease</fullName>
    </submittedName>
</protein>
<evidence type="ECO:0000256" key="8">
    <source>
        <dbReference type="SAM" id="MobiDB-lite"/>
    </source>
</evidence>
<feature type="transmembrane region" description="Helical" evidence="7">
    <location>
        <begin position="273"/>
        <end position="292"/>
    </location>
</feature>
<name>A0A917VTX2_9NOCA</name>
<sequence length="305" mass="31566">MTSHIGADTAPSTSPDTTPPGAVPEPAIVRADRARKKNRRRGLAGAYIGGGMLAALAVAAIVCRFFLDSDRIDPAMVLTAPTGEHPFGTDSAGRDVALRTFAAAAADLPLALGGTAVAMVVGTALGLLAGSGGRGSGYIMRIVDGFDAFPLLILILVIVQISGGGTAILLATIAILNIPRFIRLTRAESMHLRESRYVFYSQVIGTSVYYRLRTHILPNISGTILSQASTGAALALSAVGAMSFLGLGIAPPIPSWGSMIQAGSAGLTTGQWWPIAFPALALVYSIVALNLISDSLDAHFAKEVE</sequence>
<dbReference type="Gene3D" id="1.10.3720.10">
    <property type="entry name" value="MetI-like"/>
    <property type="match status" value="1"/>
</dbReference>
<dbReference type="GO" id="GO:0055085">
    <property type="term" value="P:transmembrane transport"/>
    <property type="evidence" value="ECO:0007669"/>
    <property type="project" value="InterPro"/>
</dbReference>
<evidence type="ECO:0000256" key="2">
    <source>
        <dbReference type="ARBA" id="ARBA00022448"/>
    </source>
</evidence>
<dbReference type="Pfam" id="PF00528">
    <property type="entry name" value="BPD_transp_1"/>
    <property type="match status" value="1"/>
</dbReference>
<evidence type="ECO:0000259" key="9">
    <source>
        <dbReference type="PROSITE" id="PS50928"/>
    </source>
</evidence>
<evidence type="ECO:0000313" key="11">
    <source>
        <dbReference type="Proteomes" id="UP000638263"/>
    </source>
</evidence>
<keyword evidence="6 7" id="KW-0472">Membrane</keyword>
<dbReference type="AlphaFoldDB" id="A0A917VTX2"/>
<evidence type="ECO:0000256" key="5">
    <source>
        <dbReference type="ARBA" id="ARBA00022989"/>
    </source>
</evidence>
<accession>A0A917VTX2</accession>
<dbReference type="CDD" id="cd06261">
    <property type="entry name" value="TM_PBP2"/>
    <property type="match status" value="1"/>
</dbReference>
<feature type="transmembrane region" description="Helical" evidence="7">
    <location>
        <begin position="43"/>
        <end position="67"/>
    </location>
</feature>
<keyword evidence="11" id="KW-1185">Reference proteome</keyword>
<feature type="transmembrane region" description="Helical" evidence="7">
    <location>
        <begin position="151"/>
        <end position="176"/>
    </location>
</feature>
<proteinExistence type="inferred from homology"/>
<dbReference type="InterPro" id="IPR000515">
    <property type="entry name" value="MetI-like"/>
</dbReference>
<dbReference type="InterPro" id="IPR035906">
    <property type="entry name" value="MetI-like_sf"/>
</dbReference>
<keyword evidence="4 7" id="KW-0812">Transmembrane</keyword>
<feature type="domain" description="ABC transmembrane type-1" evidence="9">
    <location>
        <begin position="104"/>
        <end position="293"/>
    </location>
</feature>
<reference evidence="10" key="1">
    <citation type="journal article" date="2014" name="Int. J. Syst. Evol. Microbiol.">
        <title>Complete genome sequence of Corynebacterium casei LMG S-19264T (=DSM 44701T), isolated from a smear-ripened cheese.</title>
        <authorList>
            <consortium name="US DOE Joint Genome Institute (JGI-PGF)"/>
            <person name="Walter F."/>
            <person name="Albersmeier A."/>
            <person name="Kalinowski J."/>
            <person name="Ruckert C."/>
        </authorList>
    </citation>
    <scope>NUCLEOTIDE SEQUENCE</scope>
    <source>
        <strain evidence="10">CGMCC 4.3508</strain>
    </source>
</reference>
<comment type="subcellular location">
    <subcellularLocation>
        <location evidence="1 7">Cell membrane</location>
        <topology evidence="1 7">Multi-pass membrane protein</topology>
    </subcellularLocation>
</comment>
<evidence type="ECO:0000256" key="4">
    <source>
        <dbReference type="ARBA" id="ARBA00022692"/>
    </source>
</evidence>